<name>A0A1H1Z2Q7_9MICO</name>
<dbReference type="OrthoDB" id="9795390at2"/>
<keyword evidence="2" id="KW-0472">Membrane</keyword>
<dbReference type="STRING" id="589382.SAMN04489721_2979"/>
<evidence type="ECO:0000313" key="7">
    <source>
        <dbReference type="Proteomes" id="UP000893823"/>
    </source>
</evidence>
<organism evidence="5 6">
    <name type="scientific">Agromyces flavus</name>
    <dbReference type="NCBI Taxonomy" id="589382"/>
    <lineage>
        <taxon>Bacteria</taxon>
        <taxon>Bacillati</taxon>
        <taxon>Actinomycetota</taxon>
        <taxon>Actinomycetes</taxon>
        <taxon>Micrococcales</taxon>
        <taxon>Microbacteriaceae</taxon>
        <taxon>Agromyces</taxon>
    </lineage>
</organism>
<dbReference type="GO" id="GO:0005524">
    <property type="term" value="F:ATP binding"/>
    <property type="evidence" value="ECO:0007669"/>
    <property type="project" value="InterPro"/>
</dbReference>
<evidence type="ECO:0000259" key="3">
    <source>
        <dbReference type="PROSITE" id="PS50011"/>
    </source>
</evidence>
<dbReference type="RefSeq" id="WP_092674076.1">
    <property type="nucleotide sequence ID" value="NZ_BMDN01000002.1"/>
</dbReference>
<dbReference type="InterPro" id="IPR050154">
    <property type="entry name" value="UbiB_kinase"/>
</dbReference>
<dbReference type="Pfam" id="PF03109">
    <property type="entry name" value="ABC1"/>
    <property type="match status" value="1"/>
</dbReference>
<evidence type="ECO:0000313" key="5">
    <source>
        <dbReference type="EMBL" id="SDT27978.1"/>
    </source>
</evidence>
<dbReference type="PROSITE" id="PS50011">
    <property type="entry name" value="PROTEIN_KINASE_DOM"/>
    <property type="match status" value="1"/>
</dbReference>
<reference evidence="4" key="3">
    <citation type="submission" date="2022-06" db="EMBL/GenBank/DDBJ databases">
        <title>Genomic Encyclopedia of Type Strains, Phase III (KMG-III): the genomes of soil and plant-associated and newly described type strains.</title>
        <authorList>
            <person name="Whitman W."/>
        </authorList>
    </citation>
    <scope>NUCLEOTIDE SEQUENCE</scope>
    <source>
        <strain evidence="4">CPCC 202695</strain>
    </source>
</reference>
<evidence type="ECO:0000313" key="4">
    <source>
        <dbReference type="EMBL" id="MCP2366901.1"/>
    </source>
</evidence>
<sequence>MSNGQAETRHTARYREIATVLRRHSFGFLAGLIGAGRRNPFRRGDAASAPTADTSPVHVRRALEELGPTFIKFGQLLSTRSDLVPPALADELAKLQDAAPPVPTDQIRSVIRSELGAEPEELFATFDDEPMASASIGQAHTATLHDGTPVVVKVRRPGAVAQVQEDLEILRNLALRASRAWSLAREYDAPGIADEFAQTLRAELDYLQEGRNAERFAASFEGDPDIEIPRVFWDYTTSRVLTLERMSGMNVGDTALLDAVGVDRKRVARKGAEIVLKMTFEDRFFHADLHPGNLFIHEDGTIALIDFGMVGEIGEDLRGQLSAMFVSLVRGNAELLASALVNMSPGSGGVDRDLLRDDLAVFLARYRLRSLRETPFARMMAELFAILRHHRLRLPREMALLFKALLLIEGLARRLDPEFRLGEALEPYAERLARERVSASVLARRIARASADLGELMLEAPGVLRRLVDHADGDGLQVHLRAAELERLMGRAERIGNRLVAGMISAAFISGIGGLVSSERRWRSWENVMVGTGLGMIGTLGAYLALTSRRRGGRRLR</sequence>
<dbReference type="SUPFAM" id="SSF56112">
    <property type="entry name" value="Protein kinase-like (PK-like)"/>
    <property type="match status" value="1"/>
</dbReference>
<reference evidence="6" key="2">
    <citation type="submission" date="2016-10" db="EMBL/GenBank/DDBJ databases">
        <authorList>
            <person name="Varghese N."/>
            <person name="Submissions S."/>
        </authorList>
    </citation>
    <scope>NUCLEOTIDE SEQUENCE [LARGE SCALE GENOMIC DNA]</scope>
    <source>
        <strain evidence="6">CPCC 202695</strain>
    </source>
</reference>
<dbReference type="EMBL" id="SODL02000002">
    <property type="protein sequence ID" value="MCP2366901.1"/>
    <property type="molecule type" value="Genomic_DNA"/>
</dbReference>
<dbReference type="CDD" id="cd05121">
    <property type="entry name" value="ABC1_ADCK3-like"/>
    <property type="match status" value="1"/>
</dbReference>
<keyword evidence="2" id="KW-0812">Transmembrane</keyword>
<dbReference type="AlphaFoldDB" id="A0A1H1Z2Q7"/>
<keyword evidence="5" id="KW-0830">Ubiquinone</keyword>
<comment type="similarity">
    <text evidence="1">Belongs to the protein kinase superfamily. ADCK protein kinase family.</text>
</comment>
<gene>
    <name evidence="4" type="ORF">BCL57_001055</name>
    <name evidence="5" type="ORF">SAMN04489721_2979</name>
</gene>
<dbReference type="PANTHER" id="PTHR10566:SF113">
    <property type="entry name" value="PROTEIN ACTIVITY OF BC1 COMPLEX KINASE 7, CHLOROPLASTIC"/>
    <property type="match status" value="1"/>
</dbReference>
<feature type="domain" description="Protein kinase" evidence="3">
    <location>
        <begin position="125"/>
        <end position="429"/>
    </location>
</feature>
<keyword evidence="2" id="KW-1133">Transmembrane helix</keyword>
<dbReference type="InterPro" id="IPR000719">
    <property type="entry name" value="Prot_kinase_dom"/>
</dbReference>
<keyword evidence="7" id="KW-1185">Reference proteome</keyword>
<dbReference type="PANTHER" id="PTHR10566">
    <property type="entry name" value="CHAPERONE-ACTIVITY OF BC1 COMPLEX CABC1 -RELATED"/>
    <property type="match status" value="1"/>
</dbReference>
<dbReference type="Proteomes" id="UP000893823">
    <property type="component" value="Unassembled WGS sequence"/>
</dbReference>
<dbReference type="InterPro" id="IPR011009">
    <property type="entry name" value="Kinase-like_dom_sf"/>
</dbReference>
<dbReference type="EMBL" id="LT629755">
    <property type="protein sequence ID" value="SDT27978.1"/>
    <property type="molecule type" value="Genomic_DNA"/>
</dbReference>
<dbReference type="Gene3D" id="1.10.510.10">
    <property type="entry name" value="Transferase(Phosphotransferase) domain 1"/>
    <property type="match status" value="1"/>
</dbReference>
<dbReference type="Proteomes" id="UP000199482">
    <property type="component" value="Chromosome I"/>
</dbReference>
<evidence type="ECO:0000256" key="1">
    <source>
        <dbReference type="ARBA" id="ARBA00009670"/>
    </source>
</evidence>
<accession>A0A1H1Z2Q7</accession>
<dbReference type="GO" id="GO:0004672">
    <property type="term" value="F:protein kinase activity"/>
    <property type="evidence" value="ECO:0007669"/>
    <property type="project" value="InterPro"/>
</dbReference>
<feature type="transmembrane region" description="Helical" evidence="2">
    <location>
        <begin position="495"/>
        <end position="516"/>
    </location>
</feature>
<protein>
    <submittedName>
        <fullName evidence="5">Ubiquinone biosynthesis protein</fullName>
    </submittedName>
</protein>
<proteinExistence type="inferred from homology"/>
<reference evidence="5" key="1">
    <citation type="submission" date="2016-10" db="EMBL/GenBank/DDBJ databases">
        <authorList>
            <person name="de Groot N.N."/>
        </authorList>
    </citation>
    <scope>NUCLEOTIDE SEQUENCE [LARGE SCALE GENOMIC DNA]</scope>
    <source>
        <strain evidence="5">CPCC 202695</strain>
    </source>
</reference>
<feature type="transmembrane region" description="Helical" evidence="2">
    <location>
        <begin position="528"/>
        <end position="546"/>
    </location>
</feature>
<evidence type="ECO:0000313" key="6">
    <source>
        <dbReference type="Proteomes" id="UP000199482"/>
    </source>
</evidence>
<dbReference type="InterPro" id="IPR004147">
    <property type="entry name" value="ABC1_dom"/>
</dbReference>
<evidence type="ECO:0000256" key="2">
    <source>
        <dbReference type="SAM" id="Phobius"/>
    </source>
</evidence>